<dbReference type="InterPro" id="IPR015421">
    <property type="entry name" value="PyrdxlP-dep_Trfase_major"/>
</dbReference>
<feature type="domain" description="Aminotransferase class I/classII large" evidence="4">
    <location>
        <begin position="1"/>
        <end position="304"/>
    </location>
</feature>
<accession>A0A2P5DNH2</accession>
<comment type="cofactor">
    <cofactor evidence="1">
        <name>pyridoxal 5'-phosphate</name>
        <dbReference type="ChEBI" id="CHEBI:597326"/>
    </cofactor>
</comment>
<proteinExistence type="inferred from homology"/>
<evidence type="ECO:0000256" key="3">
    <source>
        <dbReference type="ARBA" id="ARBA00022898"/>
    </source>
</evidence>
<evidence type="ECO:0000256" key="1">
    <source>
        <dbReference type="ARBA" id="ARBA00001933"/>
    </source>
</evidence>
<protein>
    <submittedName>
        <fullName evidence="5">Tyrosine/nicotianamine aminotransferase</fullName>
    </submittedName>
</protein>
<gene>
    <name evidence="5" type="ORF">TorRG33x02_246050</name>
</gene>
<dbReference type="InterPro" id="IPR015424">
    <property type="entry name" value="PyrdxlP-dep_Trfase"/>
</dbReference>
<dbReference type="AlphaFoldDB" id="A0A2P5DNH2"/>
<dbReference type="Gene3D" id="3.90.1150.10">
    <property type="entry name" value="Aspartate Aminotransferase, domain 1"/>
    <property type="match status" value="1"/>
</dbReference>
<evidence type="ECO:0000259" key="4">
    <source>
        <dbReference type="Pfam" id="PF00155"/>
    </source>
</evidence>
<dbReference type="Gene3D" id="3.40.640.10">
    <property type="entry name" value="Type I PLP-dependent aspartate aminotransferase-like (Major domain)"/>
    <property type="match status" value="1"/>
</dbReference>
<dbReference type="STRING" id="63057.A0A2P5DNH2"/>
<dbReference type="SUPFAM" id="SSF53383">
    <property type="entry name" value="PLP-dependent transferases"/>
    <property type="match status" value="1"/>
</dbReference>
<dbReference type="FunFam" id="3.90.1150.10:FF:000040">
    <property type="entry name" value="Tyrosine aminotransferase"/>
    <property type="match status" value="1"/>
</dbReference>
<comment type="similarity">
    <text evidence="2">Belongs to the class-I pyridoxal-phosphate-dependent aminotransferase family.</text>
</comment>
<reference evidence="6" key="1">
    <citation type="submission" date="2016-06" db="EMBL/GenBank/DDBJ databases">
        <title>Parallel loss of symbiosis genes in relatives of nitrogen-fixing non-legume Parasponia.</title>
        <authorList>
            <person name="Van Velzen R."/>
            <person name="Holmer R."/>
            <person name="Bu F."/>
            <person name="Rutten L."/>
            <person name="Van Zeijl A."/>
            <person name="Liu W."/>
            <person name="Santuari L."/>
            <person name="Cao Q."/>
            <person name="Sharma T."/>
            <person name="Shen D."/>
            <person name="Roswanjaya Y."/>
            <person name="Wardhani T."/>
            <person name="Kalhor M.S."/>
            <person name="Jansen J."/>
            <person name="Van den Hoogen J."/>
            <person name="Gungor B."/>
            <person name="Hartog M."/>
            <person name="Hontelez J."/>
            <person name="Verver J."/>
            <person name="Yang W.-C."/>
            <person name="Schijlen E."/>
            <person name="Repin R."/>
            <person name="Schilthuizen M."/>
            <person name="Schranz E."/>
            <person name="Heidstra R."/>
            <person name="Miyata K."/>
            <person name="Fedorova E."/>
            <person name="Kohlen W."/>
            <person name="Bisseling T."/>
            <person name="Smit S."/>
            <person name="Geurts R."/>
        </authorList>
    </citation>
    <scope>NUCLEOTIDE SEQUENCE [LARGE SCALE GENOMIC DNA]</scope>
    <source>
        <strain evidence="6">cv. RG33-2</strain>
    </source>
</reference>
<dbReference type="InParanoid" id="A0A2P5DNH2"/>
<keyword evidence="5" id="KW-0808">Transferase</keyword>
<keyword evidence="3" id="KW-0663">Pyridoxal phosphate</keyword>
<evidence type="ECO:0000256" key="2">
    <source>
        <dbReference type="ARBA" id="ARBA00007441"/>
    </source>
</evidence>
<dbReference type="EMBL" id="JXTC01000259">
    <property type="protein sequence ID" value="PON74831.1"/>
    <property type="molecule type" value="Genomic_DNA"/>
</dbReference>
<dbReference type="InterPro" id="IPR004839">
    <property type="entry name" value="Aminotransferase_I/II_large"/>
</dbReference>
<keyword evidence="6" id="KW-1185">Reference proteome</keyword>
<dbReference type="InterPro" id="IPR015422">
    <property type="entry name" value="PyrdxlP-dep_Trfase_small"/>
</dbReference>
<dbReference type="GO" id="GO:0006572">
    <property type="term" value="P:L-tyrosine catabolic process"/>
    <property type="evidence" value="ECO:0007669"/>
    <property type="project" value="TreeGrafter"/>
</dbReference>
<dbReference type="InterPro" id="IPR005958">
    <property type="entry name" value="TyrNic_aminoTrfase"/>
</dbReference>
<evidence type="ECO:0000313" key="6">
    <source>
        <dbReference type="Proteomes" id="UP000237000"/>
    </source>
</evidence>
<dbReference type="Proteomes" id="UP000237000">
    <property type="component" value="Unassembled WGS sequence"/>
</dbReference>
<evidence type="ECO:0000313" key="5">
    <source>
        <dbReference type="EMBL" id="PON74831.1"/>
    </source>
</evidence>
<dbReference type="PANTHER" id="PTHR45744:SF11">
    <property type="entry name" value="TYROSINE AMINOTRANSFERASE"/>
    <property type="match status" value="1"/>
</dbReference>
<name>A0A2P5DNH2_TREOI</name>
<organism evidence="5 6">
    <name type="scientific">Trema orientale</name>
    <name type="common">Charcoal tree</name>
    <name type="synonym">Celtis orientalis</name>
    <dbReference type="NCBI Taxonomy" id="63057"/>
    <lineage>
        <taxon>Eukaryota</taxon>
        <taxon>Viridiplantae</taxon>
        <taxon>Streptophyta</taxon>
        <taxon>Embryophyta</taxon>
        <taxon>Tracheophyta</taxon>
        <taxon>Spermatophyta</taxon>
        <taxon>Magnoliopsida</taxon>
        <taxon>eudicotyledons</taxon>
        <taxon>Gunneridae</taxon>
        <taxon>Pentapetalae</taxon>
        <taxon>rosids</taxon>
        <taxon>fabids</taxon>
        <taxon>Rosales</taxon>
        <taxon>Cannabaceae</taxon>
        <taxon>Trema</taxon>
    </lineage>
</organism>
<dbReference type="GO" id="GO:0004838">
    <property type="term" value="F:L-tyrosine-2-oxoglutarate transaminase activity"/>
    <property type="evidence" value="ECO:0007669"/>
    <property type="project" value="TreeGrafter"/>
</dbReference>
<dbReference type="NCBIfam" id="TIGR01265">
    <property type="entry name" value="tyr_nico_aTase"/>
    <property type="match status" value="1"/>
</dbReference>
<dbReference type="OrthoDB" id="7042322at2759"/>
<feature type="non-terminal residue" evidence="5">
    <location>
        <position position="1"/>
    </location>
</feature>
<dbReference type="Pfam" id="PF00155">
    <property type="entry name" value="Aminotran_1_2"/>
    <property type="match status" value="1"/>
</dbReference>
<keyword evidence="5" id="KW-0032">Aminotransferase</keyword>
<dbReference type="GO" id="GO:0030170">
    <property type="term" value="F:pyridoxal phosphate binding"/>
    <property type="evidence" value="ECO:0007669"/>
    <property type="project" value="InterPro"/>
</dbReference>
<dbReference type="CDD" id="cd00609">
    <property type="entry name" value="AAT_like"/>
    <property type="match status" value="1"/>
</dbReference>
<sequence length="327" mass="36583">AIADYLSRDLPYPLSSEDVYITQGCRSAIEVALTCLSRPGANILLPRPGFPRYEYYASFCRLETRYYDLLPEKSWEVDLEAVEALADDNTVALVIINPGNPCSNVFTYQHLQNVAKTAKKLTIPVIADEVYGHLAFGNNPFVPMGVFGSTVPVITMGSISKRWTVPGWRLGWLVTTDLTGLLIQSRDTFSNVVLICNLLLMYQGAIPNIIEKTPEEFFSRIIDTLKRASEICYGRIKEIPCLSCPVKPEGSFFMIVKLNLSLLEDIADDTDFCLKLAKEESVITLPGLTMGLKNWIRITFGTEIPFLEDGLERIKAFCVRHAKVQLA</sequence>
<dbReference type="PANTHER" id="PTHR45744">
    <property type="entry name" value="TYROSINE AMINOTRANSFERASE"/>
    <property type="match status" value="1"/>
</dbReference>
<comment type="caution">
    <text evidence="5">The sequence shown here is derived from an EMBL/GenBank/DDBJ whole genome shotgun (WGS) entry which is preliminary data.</text>
</comment>